<keyword evidence="2 5" id="KW-0812">Transmembrane</keyword>
<dbReference type="Proteomes" id="UP000051845">
    <property type="component" value="Unassembled WGS sequence"/>
</dbReference>
<name>A0A0R2B6X4_SECCO</name>
<dbReference type="AlphaFoldDB" id="A0A0R2B6X4"/>
<dbReference type="GO" id="GO:0016020">
    <property type="term" value="C:membrane"/>
    <property type="evidence" value="ECO:0007669"/>
    <property type="project" value="UniProtKB-SubCell"/>
</dbReference>
<sequence length="441" mass="48082">MTLEKFLKSKGSLLAVTIVLIYGIVIFAIYFTGYHAMPNSLNKLPVTVVNQDQKSKKLARQLKRALPFDTVKTTTNLSQAKKQLNDRKTYLIVDIPKSFNTDVSANKQVSLNFYINDSNQTSVVSGMKSVAKTIGTTVNTNIVLQKSTVMIAEPALTKLQTRIKHTQAKTNSKVATEKAKIAAAPSQSQANLTARLQKSIASSKQTATSKAATQKETILKNAKKKAAPMASSVKTKIHVKNQVKEGLNYSLAPFITNLALYISALFGTIMLYGTYVKFAKQIGRFKSFINMEISMALIAIIGTAFVSWAVVAMMGLASSSFADLWITSALLLFSAYNFNAVLVLLLGQIGTALNTFLTMLQVVAGAGMVPVIAMNTFFKGIHGLMPMYYAVRADFNIMYGGTGTTGIWLGLLTLTFVTILINLGIVALRKHQPMLQFEQLS</sequence>
<dbReference type="InterPro" id="IPR013525">
    <property type="entry name" value="ABC2_TM"/>
</dbReference>
<keyword evidence="3 5" id="KW-1133">Transmembrane helix</keyword>
<feature type="transmembrane region" description="Helical" evidence="5">
    <location>
        <begin position="258"/>
        <end position="275"/>
    </location>
</feature>
<evidence type="ECO:0000256" key="3">
    <source>
        <dbReference type="ARBA" id="ARBA00022989"/>
    </source>
</evidence>
<dbReference type="GO" id="GO:0140359">
    <property type="term" value="F:ABC-type transporter activity"/>
    <property type="evidence" value="ECO:0007669"/>
    <property type="project" value="InterPro"/>
</dbReference>
<evidence type="ECO:0000256" key="2">
    <source>
        <dbReference type="ARBA" id="ARBA00022692"/>
    </source>
</evidence>
<keyword evidence="4 5" id="KW-0472">Membrane</keyword>
<comment type="subcellular location">
    <subcellularLocation>
        <location evidence="1">Membrane</location>
        <topology evidence="1">Multi-pass membrane protein</topology>
    </subcellularLocation>
</comment>
<dbReference type="InterPro" id="IPR051328">
    <property type="entry name" value="T7SS_ABC-Transporter"/>
</dbReference>
<reference evidence="7 8" key="1">
    <citation type="journal article" date="2015" name="Genome Announc.">
        <title>Expanding the biotechnology potential of lactobacilli through comparative genomics of 213 strains and associated genera.</title>
        <authorList>
            <person name="Sun Z."/>
            <person name="Harris H.M."/>
            <person name="McCann A."/>
            <person name="Guo C."/>
            <person name="Argimon S."/>
            <person name="Zhang W."/>
            <person name="Yang X."/>
            <person name="Jeffery I.B."/>
            <person name="Cooney J.C."/>
            <person name="Kagawa T.F."/>
            <person name="Liu W."/>
            <person name="Song Y."/>
            <person name="Salvetti E."/>
            <person name="Wrobel A."/>
            <person name="Rasinkangas P."/>
            <person name="Parkhill J."/>
            <person name="Rea M.C."/>
            <person name="O'Sullivan O."/>
            <person name="Ritari J."/>
            <person name="Douillard F.P."/>
            <person name="Paul Ross R."/>
            <person name="Yang R."/>
            <person name="Briner A.E."/>
            <person name="Felis G.E."/>
            <person name="de Vos W.M."/>
            <person name="Barrangou R."/>
            <person name="Klaenhammer T.R."/>
            <person name="Caufield P.W."/>
            <person name="Cui Y."/>
            <person name="Zhang H."/>
            <person name="O'Toole P.W."/>
        </authorList>
    </citation>
    <scope>NUCLEOTIDE SEQUENCE [LARGE SCALE GENOMIC DNA]</scope>
    <source>
        <strain evidence="7 8">DSM 20515</strain>
    </source>
</reference>
<evidence type="ECO:0000256" key="1">
    <source>
        <dbReference type="ARBA" id="ARBA00004141"/>
    </source>
</evidence>
<dbReference type="PANTHER" id="PTHR43077">
    <property type="entry name" value="TRANSPORT PERMEASE YVFS-RELATED"/>
    <property type="match status" value="1"/>
</dbReference>
<feature type="transmembrane region" description="Helical" evidence="5">
    <location>
        <begin position="407"/>
        <end position="428"/>
    </location>
</feature>
<dbReference type="EMBL" id="AYYR01000056">
    <property type="protein sequence ID" value="KRM75134.1"/>
    <property type="molecule type" value="Genomic_DNA"/>
</dbReference>
<feature type="transmembrane region" description="Helical" evidence="5">
    <location>
        <begin position="296"/>
        <end position="318"/>
    </location>
</feature>
<dbReference type="Pfam" id="PF12698">
    <property type="entry name" value="ABC2_membrane_3"/>
    <property type="match status" value="1"/>
</dbReference>
<feature type="transmembrane region" description="Helical" evidence="5">
    <location>
        <begin position="324"/>
        <end position="346"/>
    </location>
</feature>
<evidence type="ECO:0000259" key="6">
    <source>
        <dbReference type="Pfam" id="PF12698"/>
    </source>
</evidence>
<accession>A0A0R2B6X4</accession>
<feature type="transmembrane region" description="Helical" evidence="5">
    <location>
        <begin position="12"/>
        <end position="33"/>
    </location>
</feature>
<evidence type="ECO:0000313" key="7">
    <source>
        <dbReference type="EMBL" id="KRM75134.1"/>
    </source>
</evidence>
<evidence type="ECO:0000256" key="4">
    <source>
        <dbReference type="ARBA" id="ARBA00023136"/>
    </source>
</evidence>
<dbReference type="Gene3D" id="3.40.1710.10">
    <property type="entry name" value="abc type-2 transporter like domain"/>
    <property type="match status" value="1"/>
</dbReference>
<organism evidence="7 8">
    <name type="scientific">Secundilactobacillus collinoides DSM 20515 = JCM 1123</name>
    <dbReference type="NCBI Taxonomy" id="1423733"/>
    <lineage>
        <taxon>Bacteria</taxon>
        <taxon>Bacillati</taxon>
        <taxon>Bacillota</taxon>
        <taxon>Bacilli</taxon>
        <taxon>Lactobacillales</taxon>
        <taxon>Lactobacillaceae</taxon>
        <taxon>Secundilactobacillus</taxon>
    </lineage>
</organism>
<feature type="domain" description="ABC-2 type transporter transmembrane" evidence="6">
    <location>
        <begin position="18"/>
        <end position="420"/>
    </location>
</feature>
<proteinExistence type="predicted"/>
<evidence type="ECO:0000313" key="8">
    <source>
        <dbReference type="Proteomes" id="UP000051845"/>
    </source>
</evidence>
<protein>
    <recommendedName>
        <fullName evidence="6">ABC-2 type transporter transmembrane domain-containing protein</fullName>
    </recommendedName>
</protein>
<gene>
    <name evidence="7" type="ORF">FC82_GL002591</name>
</gene>
<feature type="transmembrane region" description="Helical" evidence="5">
    <location>
        <begin position="358"/>
        <end position="378"/>
    </location>
</feature>
<comment type="caution">
    <text evidence="7">The sequence shown here is derived from an EMBL/GenBank/DDBJ whole genome shotgun (WGS) entry which is preliminary data.</text>
</comment>
<dbReference type="RefSeq" id="WP_056996959.1">
    <property type="nucleotide sequence ID" value="NZ_AYYR01000056.1"/>
</dbReference>
<dbReference type="PATRIC" id="fig|1423733.4.peg.2705"/>
<evidence type="ECO:0000256" key="5">
    <source>
        <dbReference type="SAM" id="Phobius"/>
    </source>
</evidence>
<dbReference type="PANTHER" id="PTHR43077:SF5">
    <property type="entry name" value="PHAGE INFECTION PROTEIN"/>
    <property type="match status" value="1"/>
</dbReference>
<dbReference type="STRING" id="33960.TY91_08900"/>